<dbReference type="OrthoDB" id="9804747at2"/>
<evidence type="ECO:0000256" key="1">
    <source>
        <dbReference type="SAM" id="Phobius"/>
    </source>
</evidence>
<dbReference type="Pfam" id="PF00990">
    <property type="entry name" value="GGDEF"/>
    <property type="match status" value="1"/>
</dbReference>
<feature type="transmembrane region" description="Helical" evidence="1">
    <location>
        <begin position="6"/>
        <end position="27"/>
    </location>
</feature>
<dbReference type="InterPro" id="IPR029787">
    <property type="entry name" value="Nucleotide_cyclase"/>
</dbReference>
<proteinExistence type="predicted"/>
<evidence type="ECO:0000259" key="4">
    <source>
        <dbReference type="PROSITE" id="PS50887"/>
    </source>
</evidence>
<dbReference type="NCBIfam" id="TIGR00254">
    <property type="entry name" value="GGDEF"/>
    <property type="match status" value="1"/>
</dbReference>
<dbReference type="SMART" id="SM00091">
    <property type="entry name" value="PAS"/>
    <property type="match status" value="1"/>
</dbReference>
<gene>
    <name evidence="6" type="ORF">SAMN02745221_00897</name>
</gene>
<feature type="domain" description="HD-GYP" evidence="5">
    <location>
        <begin position="582"/>
        <end position="768"/>
    </location>
</feature>
<dbReference type="Pfam" id="PF13426">
    <property type="entry name" value="PAS_9"/>
    <property type="match status" value="1"/>
</dbReference>
<keyword evidence="1" id="KW-1133">Transmembrane helix</keyword>
<keyword evidence="7" id="KW-1185">Reference proteome</keyword>
<dbReference type="PROSITE" id="PS51832">
    <property type="entry name" value="HD_GYP"/>
    <property type="match status" value="1"/>
</dbReference>
<dbReference type="PROSITE" id="PS50113">
    <property type="entry name" value="PAC"/>
    <property type="match status" value="1"/>
</dbReference>
<dbReference type="Proteomes" id="UP000242329">
    <property type="component" value="Unassembled WGS sequence"/>
</dbReference>
<name>A0A1M5MDJ7_9FIRM</name>
<dbReference type="SMART" id="SM00471">
    <property type="entry name" value="HDc"/>
    <property type="match status" value="1"/>
</dbReference>
<dbReference type="InterPro" id="IPR035965">
    <property type="entry name" value="PAS-like_dom_sf"/>
</dbReference>
<dbReference type="InterPro" id="IPR003607">
    <property type="entry name" value="HD/PDEase_dom"/>
</dbReference>
<dbReference type="STRING" id="1123382.SAMN02745221_00897"/>
<dbReference type="Gene3D" id="1.10.3210.10">
    <property type="entry name" value="Hypothetical protein af1432"/>
    <property type="match status" value="1"/>
</dbReference>
<dbReference type="RefSeq" id="WP_073090671.1">
    <property type="nucleotide sequence ID" value="NZ_FQWY01000011.1"/>
</dbReference>
<dbReference type="Gene3D" id="3.30.70.270">
    <property type="match status" value="1"/>
</dbReference>
<dbReference type="Pfam" id="PF13487">
    <property type="entry name" value="HD_5"/>
    <property type="match status" value="1"/>
</dbReference>
<dbReference type="PROSITE" id="PS50112">
    <property type="entry name" value="PAS"/>
    <property type="match status" value="1"/>
</dbReference>
<dbReference type="PROSITE" id="PS50887">
    <property type="entry name" value="GGDEF"/>
    <property type="match status" value="1"/>
</dbReference>
<evidence type="ECO:0000313" key="6">
    <source>
        <dbReference type="EMBL" id="SHG75398.1"/>
    </source>
</evidence>
<dbReference type="PANTHER" id="PTHR43155">
    <property type="entry name" value="CYCLIC DI-GMP PHOSPHODIESTERASE PA4108-RELATED"/>
    <property type="match status" value="1"/>
</dbReference>
<evidence type="ECO:0000313" key="7">
    <source>
        <dbReference type="Proteomes" id="UP000242329"/>
    </source>
</evidence>
<dbReference type="PANTHER" id="PTHR43155:SF2">
    <property type="entry name" value="CYCLIC DI-GMP PHOSPHODIESTERASE PA4108"/>
    <property type="match status" value="1"/>
</dbReference>
<evidence type="ECO:0000259" key="5">
    <source>
        <dbReference type="PROSITE" id="PS51832"/>
    </source>
</evidence>
<dbReference type="CDD" id="cd13706">
    <property type="entry name" value="PBP2_HisK_like_1"/>
    <property type="match status" value="1"/>
</dbReference>
<dbReference type="SUPFAM" id="SSF53850">
    <property type="entry name" value="Periplasmic binding protein-like II"/>
    <property type="match status" value="1"/>
</dbReference>
<feature type="transmembrane region" description="Helical" evidence="1">
    <location>
        <begin position="267"/>
        <end position="288"/>
    </location>
</feature>
<dbReference type="CDD" id="cd01949">
    <property type="entry name" value="GGDEF"/>
    <property type="match status" value="1"/>
</dbReference>
<sequence>MKKKALVRAGLILIFIAGLLLGYNFFFNQPEKRFDARYDKITVVMDDNYPPYVFRTGDGKLEGILIDYWKLWEEKTGIKVHLEAKDWKKALDDMAKGRYDVIDTIFYNEERARLYDFSQPYTTIEVPIFFHQNFYGISNVDSLKGFIVGVKRGDASEAFLREKGVKNLVTYDSYEEIIKGVKNGEILVFVMDKPPALYYLYKYGLSDEFRMSPPLYSGQFHRAVKKGDTELLQTVEKGFSLISRQEYARIEKKWMGEIIGGHLYLRYLPHVVLASLLLFSLIILWNYLLQREVRRKTCELEAEKNLLSTTLYSIGDGVITTDKEGRITSVNPAAQAISGFSREEAEGKEFSAVFRLIDEETGKEEENLALKVIESGQVWEMGNHICLIRKNGDKLPVADSAAPIKDKKGSIWGAVIVLRDVSREKEQRERIIYLSYHDTLTDLYNRRFMEEKIKQLDEEKLPVTVIMGDVNGLKLTNDVFGHEAGDGLLKGAALIFKEVCGEKALIARWGGDEFLLLLPHSMPGEGEEIIRKIRERCEESKIGEVRLSISLGSAFRGNGGQKLQAKIKEAEERMYRQKLIEGRSYRHGIIESLLATLFVKSMETREHTERLKNLCLLTAEKLQLSSREKDELILLALLHDIGKVGIEANILLKPGPLSEEEWEIMKKHPEIGYRIALNTPELAFIAEYILYHHERYDGKGYPQGLRGDEIPLLCRILSVADAYDAMTQDRVYRPALSKEEALLEIRKNRGSQFDPRIADIFIKIIQNL</sequence>
<dbReference type="InterPro" id="IPR043128">
    <property type="entry name" value="Rev_trsase/Diguanyl_cyclase"/>
</dbReference>
<feature type="domain" description="PAS" evidence="2">
    <location>
        <begin position="303"/>
        <end position="376"/>
    </location>
</feature>
<dbReference type="SUPFAM" id="SSF109604">
    <property type="entry name" value="HD-domain/PDEase-like"/>
    <property type="match status" value="1"/>
</dbReference>
<keyword evidence="1" id="KW-0812">Transmembrane</keyword>
<dbReference type="InterPro" id="IPR000014">
    <property type="entry name" value="PAS"/>
</dbReference>
<feature type="domain" description="PAC" evidence="3">
    <location>
        <begin position="381"/>
        <end position="433"/>
    </location>
</feature>
<evidence type="ECO:0000259" key="3">
    <source>
        <dbReference type="PROSITE" id="PS50113"/>
    </source>
</evidence>
<dbReference type="SUPFAM" id="SSF55785">
    <property type="entry name" value="PYP-like sensor domain (PAS domain)"/>
    <property type="match status" value="1"/>
</dbReference>
<dbReference type="AlphaFoldDB" id="A0A1M5MDJ7"/>
<dbReference type="SMART" id="SM00267">
    <property type="entry name" value="GGDEF"/>
    <property type="match status" value="1"/>
</dbReference>
<dbReference type="EMBL" id="FQWY01000011">
    <property type="protein sequence ID" value="SHG75398.1"/>
    <property type="molecule type" value="Genomic_DNA"/>
</dbReference>
<dbReference type="NCBIfam" id="TIGR00229">
    <property type="entry name" value="sensory_box"/>
    <property type="match status" value="1"/>
</dbReference>
<keyword evidence="1" id="KW-0472">Membrane</keyword>
<dbReference type="SMART" id="SM00062">
    <property type="entry name" value="PBPb"/>
    <property type="match status" value="1"/>
</dbReference>
<dbReference type="Gene3D" id="3.40.190.10">
    <property type="entry name" value="Periplasmic binding protein-like II"/>
    <property type="match status" value="2"/>
</dbReference>
<feature type="domain" description="GGDEF" evidence="4">
    <location>
        <begin position="461"/>
        <end position="591"/>
    </location>
</feature>
<dbReference type="InterPro" id="IPR001638">
    <property type="entry name" value="Solute-binding_3/MltF_N"/>
</dbReference>
<accession>A0A1M5MDJ7</accession>
<dbReference type="InterPro" id="IPR037522">
    <property type="entry name" value="HD_GYP_dom"/>
</dbReference>
<dbReference type="Pfam" id="PF00497">
    <property type="entry name" value="SBP_bac_3"/>
    <property type="match status" value="1"/>
</dbReference>
<protein>
    <submittedName>
        <fullName evidence="6">PAS domain S-box-containing protein/diguanylate cyclase (GGDEF) domain-containing protein</fullName>
    </submittedName>
</protein>
<dbReference type="Gene3D" id="3.30.450.20">
    <property type="entry name" value="PAS domain"/>
    <property type="match status" value="1"/>
</dbReference>
<evidence type="ECO:0000259" key="2">
    <source>
        <dbReference type="PROSITE" id="PS50112"/>
    </source>
</evidence>
<dbReference type="InterPro" id="IPR000700">
    <property type="entry name" value="PAS-assoc_C"/>
</dbReference>
<dbReference type="SUPFAM" id="SSF55073">
    <property type="entry name" value="Nucleotide cyclase"/>
    <property type="match status" value="1"/>
</dbReference>
<organism evidence="6 7">
    <name type="scientific">Thermosyntropha lipolytica DSM 11003</name>
    <dbReference type="NCBI Taxonomy" id="1123382"/>
    <lineage>
        <taxon>Bacteria</taxon>
        <taxon>Bacillati</taxon>
        <taxon>Bacillota</taxon>
        <taxon>Clostridia</taxon>
        <taxon>Eubacteriales</taxon>
        <taxon>Syntrophomonadaceae</taxon>
        <taxon>Thermosyntropha</taxon>
    </lineage>
</organism>
<dbReference type="InterPro" id="IPR000160">
    <property type="entry name" value="GGDEF_dom"/>
</dbReference>
<dbReference type="CDD" id="cd00077">
    <property type="entry name" value="HDc"/>
    <property type="match status" value="1"/>
</dbReference>
<dbReference type="CDD" id="cd00130">
    <property type="entry name" value="PAS"/>
    <property type="match status" value="1"/>
</dbReference>
<reference evidence="7" key="1">
    <citation type="submission" date="2016-11" db="EMBL/GenBank/DDBJ databases">
        <authorList>
            <person name="Varghese N."/>
            <person name="Submissions S."/>
        </authorList>
    </citation>
    <scope>NUCLEOTIDE SEQUENCE [LARGE SCALE GENOMIC DNA]</scope>
    <source>
        <strain evidence="7">DSM 11003</strain>
    </source>
</reference>